<dbReference type="Gramene" id="KJB08570">
    <property type="protein sequence ID" value="KJB08570"/>
    <property type="gene ID" value="B456_001G0898001"/>
</dbReference>
<keyword evidence="4" id="KW-0539">Nucleus</keyword>
<reference evidence="6 7" key="1">
    <citation type="journal article" date="2012" name="Nature">
        <title>Repeated polyploidization of Gossypium genomes and the evolution of spinnable cotton fibres.</title>
        <authorList>
            <person name="Paterson A.H."/>
            <person name="Wendel J.F."/>
            <person name="Gundlach H."/>
            <person name="Guo H."/>
            <person name="Jenkins J."/>
            <person name="Jin D."/>
            <person name="Llewellyn D."/>
            <person name="Showmaker K.C."/>
            <person name="Shu S."/>
            <person name="Udall J."/>
            <person name="Yoo M.J."/>
            <person name="Byers R."/>
            <person name="Chen W."/>
            <person name="Doron-Faigenboim A."/>
            <person name="Duke M.V."/>
            <person name="Gong L."/>
            <person name="Grimwood J."/>
            <person name="Grover C."/>
            <person name="Grupp K."/>
            <person name="Hu G."/>
            <person name="Lee T.H."/>
            <person name="Li J."/>
            <person name="Lin L."/>
            <person name="Liu T."/>
            <person name="Marler B.S."/>
            <person name="Page J.T."/>
            <person name="Roberts A.W."/>
            <person name="Romanel E."/>
            <person name="Sanders W.S."/>
            <person name="Szadkowski E."/>
            <person name="Tan X."/>
            <person name="Tang H."/>
            <person name="Xu C."/>
            <person name="Wang J."/>
            <person name="Wang Z."/>
            <person name="Zhang D."/>
            <person name="Zhang L."/>
            <person name="Ashrafi H."/>
            <person name="Bedon F."/>
            <person name="Bowers J.E."/>
            <person name="Brubaker C.L."/>
            <person name="Chee P.W."/>
            <person name="Das S."/>
            <person name="Gingle A.R."/>
            <person name="Haigler C.H."/>
            <person name="Harker D."/>
            <person name="Hoffmann L.V."/>
            <person name="Hovav R."/>
            <person name="Jones D.C."/>
            <person name="Lemke C."/>
            <person name="Mansoor S."/>
            <person name="ur Rahman M."/>
            <person name="Rainville L.N."/>
            <person name="Rambani A."/>
            <person name="Reddy U.K."/>
            <person name="Rong J.K."/>
            <person name="Saranga Y."/>
            <person name="Scheffler B.E."/>
            <person name="Scheffler J.A."/>
            <person name="Stelly D.M."/>
            <person name="Triplett B.A."/>
            <person name="Van Deynze A."/>
            <person name="Vaslin M.F."/>
            <person name="Waghmare V.N."/>
            <person name="Walford S.A."/>
            <person name="Wright R.J."/>
            <person name="Zaki E.A."/>
            <person name="Zhang T."/>
            <person name="Dennis E.S."/>
            <person name="Mayer K.F."/>
            <person name="Peterson D.G."/>
            <person name="Rokhsar D.S."/>
            <person name="Wang X."/>
            <person name="Schmutz J."/>
        </authorList>
    </citation>
    <scope>NUCLEOTIDE SEQUENCE [LARGE SCALE GENOMIC DNA]</scope>
</reference>
<dbReference type="SUPFAM" id="SSF46689">
    <property type="entry name" value="Homeodomain-like"/>
    <property type="match status" value="1"/>
</dbReference>
<dbReference type="Proteomes" id="UP000032304">
    <property type="component" value="Chromosome 1"/>
</dbReference>
<accession>A0A0D2QMR4</accession>
<dbReference type="PANTHER" id="PTHR31003:SF47">
    <property type="entry name" value="TRANSCRIPTION FACTOR BOA-LIKE"/>
    <property type="match status" value="1"/>
</dbReference>
<dbReference type="InterPro" id="IPR017930">
    <property type="entry name" value="Myb_dom"/>
</dbReference>
<dbReference type="Gene3D" id="1.10.10.60">
    <property type="entry name" value="Homeodomain-like"/>
    <property type="match status" value="1"/>
</dbReference>
<keyword evidence="2" id="KW-0805">Transcription regulation</keyword>
<dbReference type="EMBL" id="CM001740">
    <property type="protein sequence ID" value="KJB08570.1"/>
    <property type="molecule type" value="Genomic_DNA"/>
</dbReference>
<proteinExistence type="predicted"/>
<evidence type="ECO:0000313" key="6">
    <source>
        <dbReference type="EMBL" id="KJB08570.1"/>
    </source>
</evidence>
<evidence type="ECO:0000259" key="5">
    <source>
        <dbReference type="PROSITE" id="PS51294"/>
    </source>
</evidence>
<feature type="domain" description="HTH myb-type" evidence="5">
    <location>
        <begin position="1"/>
        <end position="32"/>
    </location>
</feature>
<dbReference type="NCBIfam" id="TIGR01557">
    <property type="entry name" value="myb_SHAQKYF"/>
    <property type="match status" value="1"/>
</dbReference>
<sequence>ATPKQIRDLMQVEGLTIDQVKSHLQVKFNLLSLINNNACIILYIVPKKIRNKK</sequence>
<name>A0A0D2QMR4_GOSRA</name>
<dbReference type="AlphaFoldDB" id="A0A0D2QMR4"/>
<dbReference type="InterPro" id="IPR044787">
    <property type="entry name" value="HHO5-like"/>
</dbReference>
<dbReference type="PROSITE" id="PS51294">
    <property type="entry name" value="HTH_MYB"/>
    <property type="match status" value="1"/>
</dbReference>
<dbReference type="InterPro" id="IPR009057">
    <property type="entry name" value="Homeodomain-like_sf"/>
</dbReference>
<dbReference type="PANTHER" id="PTHR31003">
    <property type="entry name" value="MYB FAMILY TRANSCRIPTION FACTOR"/>
    <property type="match status" value="1"/>
</dbReference>
<feature type="non-terminal residue" evidence="6">
    <location>
        <position position="1"/>
    </location>
</feature>
<dbReference type="GO" id="GO:0003677">
    <property type="term" value="F:DNA binding"/>
    <property type="evidence" value="ECO:0007669"/>
    <property type="project" value="UniProtKB-KW"/>
</dbReference>
<gene>
    <name evidence="6" type="ORF">B456_001G0898001</name>
</gene>
<organism evidence="6 7">
    <name type="scientific">Gossypium raimondii</name>
    <name type="common">Peruvian cotton</name>
    <name type="synonym">Gossypium klotzschianum subsp. raimondii</name>
    <dbReference type="NCBI Taxonomy" id="29730"/>
    <lineage>
        <taxon>Eukaryota</taxon>
        <taxon>Viridiplantae</taxon>
        <taxon>Streptophyta</taxon>
        <taxon>Embryophyta</taxon>
        <taxon>Tracheophyta</taxon>
        <taxon>Spermatophyta</taxon>
        <taxon>Magnoliopsida</taxon>
        <taxon>eudicotyledons</taxon>
        <taxon>Gunneridae</taxon>
        <taxon>Pentapetalae</taxon>
        <taxon>rosids</taxon>
        <taxon>malvids</taxon>
        <taxon>Malvales</taxon>
        <taxon>Malvaceae</taxon>
        <taxon>Malvoideae</taxon>
        <taxon>Gossypium</taxon>
    </lineage>
</organism>
<dbReference type="InterPro" id="IPR006447">
    <property type="entry name" value="Myb_dom_plants"/>
</dbReference>
<keyword evidence="3" id="KW-0804">Transcription</keyword>
<evidence type="ECO:0000256" key="2">
    <source>
        <dbReference type="ARBA" id="ARBA00023015"/>
    </source>
</evidence>
<evidence type="ECO:0000256" key="1">
    <source>
        <dbReference type="ARBA" id="ARBA00004123"/>
    </source>
</evidence>
<comment type="subcellular location">
    <subcellularLocation>
        <location evidence="1">Nucleus</location>
    </subcellularLocation>
</comment>
<dbReference type="GO" id="GO:0003700">
    <property type="term" value="F:DNA-binding transcription factor activity"/>
    <property type="evidence" value="ECO:0007669"/>
    <property type="project" value="InterPro"/>
</dbReference>
<evidence type="ECO:0000256" key="4">
    <source>
        <dbReference type="ARBA" id="ARBA00023242"/>
    </source>
</evidence>
<protein>
    <recommendedName>
        <fullName evidence="5">HTH myb-type domain-containing protein</fullName>
    </recommendedName>
</protein>
<evidence type="ECO:0000313" key="7">
    <source>
        <dbReference type="Proteomes" id="UP000032304"/>
    </source>
</evidence>
<dbReference type="GO" id="GO:0005634">
    <property type="term" value="C:nucleus"/>
    <property type="evidence" value="ECO:0007669"/>
    <property type="project" value="UniProtKB-SubCell"/>
</dbReference>
<evidence type="ECO:0000256" key="3">
    <source>
        <dbReference type="ARBA" id="ARBA00023163"/>
    </source>
</evidence>
<keyword evidence="7" id="KW-1185">Reference proteome</keyword>